<dbReference type="KEGG" id="pxu:106123798"/>
<dbReference type="GeneID" id="106123798"/>
<organism evidence="1">
    <name type="scientific">Papilio xuthus</name>
    <name type="common">Asian swallowtail butterfly</name>
    <dbReference type="NCBI Taxonomy" id="66420"/>
    <lineage>
        <taxon>Eukaryota</taxon>
        <taxon>Metazoa</taxon>
        <taxon>Ecdysozoa</taxon>
        <taxon>Arthropoda</taxon>
        <taxon>Hexapoda</taxon>
        <taxon>Insecta</taxon>
        <taxon>Pterygota</taxon>
        <taxon>Neoptera</taxon>
        <taxon>Endopterygota</taxon>
        <taxon>Lepidoptera</taxon>
        <taxon>Glossata</taxon>
        <taxon>Ditrysia</taxon>
        <taxon>Papilionoidea</taxon>
        <taxon>Papilionidae</taxon>
        <taxon>Papilioninae</taxon>
        <taxon>Papilio</taxon>
    </lineage>
</organism>
<accession>A0AAJ6ZME6</accession>
<protein>
    <submittedName>
        <fullName evidence="1">Uncharacterized protein</fullName>
    </submittedName>
</protein>
<gene>
    <name evidence="1" type="primary">LOC106123798</name>
</gene>
<dbReference type="Proteomes" id="UP000694872">
    <property type="component" value="Unplaced"/>
</dbReference>
<evidence type="ECO:0000313" key="1">
    <source>
        <dbReference type="RefSeq" id="XP_013175659.1"/>
    </source>
</evidence>
<proteinExistence type="predicted"/>
<reference evidence="1" key="1">
    <citation type="submission" date="2025-08" db="UniProtKB">
        <authorList>
            <consortium name="RefSeq"/>
        </authorList>
    </citation>
    <scope>IDENTIFICATION</scope>
</reference>
<sequence>MASFQGFKIVDVNLDLQIKDIFSDSFDNNLYYNFTHSKIDQNNSFGNNKVETKHELNTGDGQNCNNLSYNSKTAQIYSIEENKDLITSNKYKLEQVRDQYLENVDSQLRTDENFDTEFNMLTDLQASSDNFTDSGCFASQSTIEDDKNVLEKAIDMPPKECMKNCNLTNENYINPINEFHMDVDETEDGNFENEFKYAGLDDSNCSGYHSSDFEFIEENEAREVVFNITKLDADIVNISNCVNNKEVTPNSTENRSKSFSNCQNHFIPEGDDFLILFQTAPALNYESSFIQHNCYNFVPSLSRSRLGFEVEKFEEYTQYNKVDVRAAKETVKNILSMYPRQNKYYKEIL</sequence>
<name>A0AAJ6ZME6_PAPXU</name>
<dbReference type="RefSeq" id="XP_013175659.1">
    <property type="nucleotide sequence ID" value="XM_013320205.1"/>
</dbReference>
<dbReference type="AlphaFoldDB" id="A0AAJ6ZME6"/>